<dbReference type="GO" id="GO:0006605">
    <property type="term" value="P:protein targeting"/>
    <property type="evidence" value="ECO:0007669"/>
    <property type="project" value="UniProtKB-UniRule"/>
</dbReference>
<evidence type="ECO:0000256" key="10">
    <source>
        <dbReference type="HAMAP-Rule" id="MF_01464"/>
    </source>
</evidence>
<dbReference type="InterPro" id="IPR048634">
    <property type="entry name" value="SecD_SecF_C"/>
</dbReference>
<dbReference type="HAMAP" id="MF_01464_B">
    <property type="entry name" value="SecF_B"/>
    <property type="match status" value="1"/>
</dbReference>
<accession>A0A1G2U5H2</accession>
<keyword evidence="6 10" id="KW-0653">Protein transport</keyword>
<evidence type="ECO:0000256" key="1">
    <source>
        <dbReference type="ARBA" id="ARBA00004651"/>
    </source>
</evidence>
<dbReference type="Gene3D" id="1.20.1640.10">
    <property type="entry name" value="Multidrug efflux transporter AcrB transmembrane domain"/>
    <property type="match status" value="1"/>
</dbReference>
<keyword evidence="8 10" id="KW-0811">Translocation</keyword>
<evidence type="ECO:0000256" key="7">
    <source>
        <dbReference type="ARBA" id="ARBA00022989"/>
    </source>
</evidence>
<dbReference type="GO" id="GO:0043952">
    <property type="term" value="P:protein transport by the Sec complex"/>
    <property type="evidence" value="ECO:0007669"/>
    <property type="project" value="UniProtKB-UniRule"/>
</dbReference>
<comment type="subcellular location">
    <subcellularLocation>
        <location evidence="1 10">Cell membrane</location>
        <topology evidence="1 10">Multi-pass membrane protein</topology>
    </subcellularLocation>
</comment>
<feature type="transmembrane region" description="Helical" evidence="10">
    <location>
        <begin position="188"/>
        <end position="209"/>
    </location>
</feature>
<keyword evidence="5 10" id="KW-0812">Transmembrane</keyword>
<evidence type="ECO:0000259" key="11">
    <source>
        <dbReference type="PROSITE" id="PS50156"/>
    </source>
</evidence>
<comment type="caution">
    <text evidence="12">The sequence shown here is derived from an EMBL/GenBank/DDBJ whole genome shotgun (WGS) entry which is preliminary data.</text>
</comment>
<evidence type="ECO:0000256" key="8">
    <source>
        <dbReference type="ARBA" id="ARBA00023010"/>
    </source>
</evidence>
<evidence type="ECO:0000256" key="2">
    <source>
        <dbReference type="ARBA" id="ARBA00022448"/>
    </source>
</evidence>
<feature type="transmembrane region" description="Helical" evidence="10">
    <location>
        <begin position="9"/>
        <end position="32"/>
    </location>
</feature>
<reference evidence="12 13" key="1">
    <citation type="journal article" date="2016" name="Nat. Commun.">
        <title>Thousands of microbial genomes shed light on interconnected biogeochemical processes in an aquifer system.</title>
        <authorList>
            <person name="Anantharaman K."/>
            <person name="Brown C.T."/>
            <person name="Hug L.A."/>
            <person name="Sharon I."/>
            <person name="Castelle C.J."/>
            <person name="Probst A.J."/>
            <person name="Thomas B.C."/>
            <person name="Singh A."/>
            <person name="Wilkins M.J."/>
            <person name="Karaoz U."/>
            <person name="Brodie E.L."/>
            <person name="Williams K.H."/>
            <person name="Hubbard S.S."/>
            <person name="Banfield J.F."/>
        </authorList>
    </citation>
    <scope>NUCLEOTIDE SEQUENCE [LARGE SCALE GENOMIC DNA]</scope>
</reference>
<name>A0A1G2U5H2_9BACT</name>
<dbReference type="AlphaFoldDB" id="A0A1G2U5H2"/>
<evidence type="ECO:0000313" key="13">
    <source>
        <dbReference type="Proteomes" id="UP000179283"/>
    </source>
</evidence>
<feature type="transmembrane region" description="Helical" evidence="10">
    <location>
        <begin position="244"/>
        <end position="261"/>
    </location>
</feature>
<dbReference type="Pfam" id="PF02355">
    <property type="entry name" value="SecD_SecF_C"/>
    <property type="match status" value="1"/>
</dbReference>
<dbReference type="GO" id="GO:0015450">
    <property type="term" value="F:protein-transporting ATPase activity"/>
    <property type="evidence" value="ECO:0007669"/>
    <property type="project" value="InterPro"/>
</dbReference>
<dbReference type="InterPro" id="IPR000731">
    <property type="entry name" value="SSD"/>
</dbReference>
<evidence type="ECO:0000313" key="12">
    <source>
        <dbReference type="EMBL" id="OHB04727.1"/>
    </source>
</evidence>
<feature type="transmembrane region" description="Helical" evidence="10">
    <location>
        <begin position="125"/>
        <end position="144"/>
    </location>
</feature>
<keyword evidence="7 10" id="KW-1133">Transmembrane helix</keyword>
<dbReference type="PROSITE" id="PS50156">
    <property type="entry name" value="SSD"/>
    <property type="match status" value="1"/>
</dbReference>
<keyword evidence="2 10" id="KW-0813">Transport</keyword>
<organism evidence="12 13">
    <name type="scientific">Candidatus Zambryskibacteria bacterium RIFCSPLOWO2_01_FULL_43_17</name>
    <dbReference type="NCBI Taxonomy" id="1802760"/>
    <lineage>
        <taxon>Bacteria</taxon>
        <taxon>Candidatus Zambryskiibacteriota</taxon>
    </lineage>
</organism>
<dbReference type="SUPFAM" id="SSF82866">
    <property type="entry name" value="Multidrug efflux transporter AcrB transmembrane domain"/>
    <property type="match status" value="1"/>
</dbReference>
<dbReference type="InterPro" id="IPR005665">
    <property type="entry name" value="SecF_bac"/>
</dbReference>
<keyword evidence="4" id="KW-0997">Cell inner membrane</keyword>
<dbReference type="InterPro" id="IPR022813">
    <property type="entry name" value="SecD/SecF_arch_bac"/>
</dbReference>
<dbReference type="GO" id="GO:0005886">
    <property type="term" value="C:plasma membrane"/>
    <property type="evidence" value="ECO:0007669"/>
    <property type="project" value="UniProtKB-SubCell"/>
</dbReference>
<keyword evidence="3 10" id="KW-1003">Cell membrane</keyword>
<proteinExistence type="inferred from homology"/>
<gene>
    <name evidence="10" type="primary">secF</name>
    <name evidence="12" type="ORF">A2920_00545</name>
</gene>
<comment type="function">
    <text evidence="10">Part of the Sec protein translocase complex. Interacts with the SecYEG preprotein conducting channel. SecDF uses the proton motive force (PMF) to complete protein translocation after the ATP-dependent function of SecA.</text>
</comment>
<comment type="similarity">
    <text evidence="10">Belongs to the SecD/SecF family. SecF subfamily.</text>
</comment>
<evidence type="ECO:0000256" key="4">
    <source>
        <dbReference type="ARBA" id="ARBA00022519"/>
    </source>
</evidence>
<sequence length="300" mass="33196">MFIVRYRKIFFILSALLLAGSIFAPFLVGYHLSTDFLGGSILEVKYEGERPDQVLTQTRLEALNLGNFSLRPSGDLSYVLRAREISPTEKSTVISALSDGGKLKLTEERFNSVGPVVGESLKKKSYTAIGVVVFMIVLFVTFAFRKVSRPVASWKYGLATIIALAHDVVIPTGVYIVAGYYFGWEIDLLFVTALLAILGYSVHDTIVVFDRVREHLRTNAEHGDREDFEVTVGKSLKETYGRSINTSLTIFITLAALYLLGSDATKSFAFILLIGVIVGTYSSIFLATPLLVTLEKLQKK</sequence>
<evidence type="ECO:0000256" key="9">
    <source>
        <dbReference type="ARBA" id="ARBA00023136"/>
    </source>
</evidence>
<dbReference type="GO" id="GO:0065002">
    <property type="term" value="P:intracellular protein transmembrane transport"/>
    <property type="evidence" value="ECO:0007669"/>
    <property type="project" value="UniProtKB-UniRule"/>
</dbReference>
<evidence type="ECO:0000256" key="6">
    <source>
        <dbReference type="ARBA" id="ARBA00022927"/>
    </source>
</evidence>
<dbReference type="PANTHER" id="PTHR30081:SF8">
    <property type="entry name" value="PROTEIN TRANSLOCASE SUBUNIT SECF"/>
    <property type="match status" value="1"/>
</dbReference>
<keyword evidence="9 10" id="KW-0472">Membrane</keyword>
<comment type="subunit">
    <text evidence="10">Forms a complex with SecD. Part of the essential Sec protein translocation apparatus which comprises SecA, SecYEG and auxiliary proteins SecDF. Other proteins may also be involved.</text>
</comment>
<dbReference type="EMBL" id="MHWD01000006">
    <property type="protein sequence ID" value="OHB04727.1"/>
    <property type="molecule type" value="Genomic_DNA"/>
</dbReference>
<dbReference type="PRINTS" id="PR01755">
    <property type="entry name" value="SECFTRNLCASE"/>
</dbReference>
<evidence type="ECO:0000256" key="5">
    <source>
        <dbReference type="ARBA" id="ARBA00022692"/>
    </source>
</evidence>
<dbReference type="InterPro" id="IPR022645">
    <property type="entry name" value="SecD/SecF_bac"/>
</dbReference>
<dbReference type="NCBIfam" id="TIGR00966">
    <property type="entry name" value="transloc_SecF"/>
    <property type="match status" value="1"/>
</dbReference>
<feature type="transmembrane region" description="Helical" evidence="10">
    <location>
        <begin position="267"/>
        <end position="292"/>
    </location>
</feature>
<dbReference type="Proteomes" id="UP000179283">
    <property type="component" value="Unassembled WGS sequence"/>
</dbReference>
<feature type="domain" description="SSD" evidence="11">
    <location>
        <begin position="125"/>
        <end position="293"/>
    </location>
</feature>
<dbReference type="PANTHER" id="PTHR30081">
    <property type="entry name" value="PROTEIN-EXPORT MEMBRANE PROTEIN SEC"/>
    <property type="match status" value="1"/>
</dbReference>
<feature type="transmembrane region" description="Helical" evidence="10">
    <location>
        <begin position="156"/>
        <end position="182"/>
    </location>
</feature>
<protein>
    <recommendedName>
        <fullName evidence="10">Protein-export membrane protein SecF</fullName>
    </recommendedName>
</protein>
<evidence type="ECO:0000256" key="3">
    <source>
        <dbReference type="ARBA" id="ARBA00022475"/>
    </source>
</evidence>